<dbReference type="AlphaFoldDB" id="X1D845"/>
<protein>
    <submittedName>
        <fullName evidence="2">Uncharacterized protein</fullName>
    </submittedName>
</protein>
<feature type="non-terminal residue" evidence="2">
    <location>
        <position position="1"/>
    </location>
</feature>
<evidence type="ECO:0000256" key="1">
    <source>
        <dbReference type="ARBA" id="ARBA00023002"/>
    </source>
</evidence>
<dbReference type="InterPro" id="IPR029061">
    <property type="entry name" value="THDP-binding"/>
</dbReference>
<accession>X1D845</accession>
<comment type="caution">
    <text evidence="2">The sequence shown here is derived from an EMBL/GenBank/DDBJ whole genome shotgun (WGS) entry which is preliminary data.</text>
</comment>
<dbReference type="EMBL" id="BART01030403">
    <property type="protein sequence ID" value="GAH16936.1"/>
    <property type="molecule type" value="Genomic_DNA"/>
</dbReference>
<dbReference type="InterPro" id="IPR051479">
    <property type="entry name" value="PorB-like"/>
</dbReference>
<name>X1D845_9ZZZZ</name>
<dbReference type="PANTHER" id="PTHR42897:SF2">
    <property type="entry name" value="PYRUVATE SYNTHASE SUBUNIT PORB"/>
    <property type="match status" value="1"/>
</dbReference>
<keyword evidence="1" id="KW-0560">Oxidoreductase</keyword>
<dbReference type="PANTHER" id="PTHR42897">
    <property type="entry name" value="PYRUVATE SYNTHASE SUBUNIT PORB"/>
    <property type="match status" value="1"/>
</dbReference>
<dbReference type="Gene3D" id="3.40.50.970">
    <property type="match status" value="1"/>
</dbReference>
<gene>
    <name evidence="2" type="ORF">S01H4_53099</name>
</gene>
<dbReference type="SUPFAM" id="SSF52518">
    <property type="entry name" value="Thiamin diphosphate-binding fold (THDP-binding)"/>
    <property type="match status" value="1"/>
</dbReference>
<evidence type="ECO:0000313" key="2">
    <source>
        <dbReference type="EMBL" id="GAH16936.1"/>
    </source>
</evidence>
<reference evidence="2" key="1">
    <citation type="journal article" date="2014" name="Front. Microbiol.">
        <title>High frequency of phylogenetically diverse reductive dehalogenase-homologous genes in deep subseafloor sedimentary metagenomes.</title>
        <authorList>
            <person name="Kawai M."/>
            <person name="Futagami T."/>
            <person name="Toyoda A."/>
            <person name="Takaki Y."/>
            <person name="Nishi S."/>
            <person name="Hori S."/>
            <person name="Arai W."/>
            <person name="Tsubouchi T."/>
            <person name="Morono Y."/>
            <person name="Uchiyama I."/>
            <person name="Ito T."/>
            <person name="Fujiyama A."/>
            <person name="Inagaki F."/>
            <person name="Takami H."/>
        </authorList>
    </citation>
    <scope>NUCLEOTIDE SEQUENCE</scope>
    <source>
        <strain evidence="2">Expedition CK06-06</strain>
    </source>
</reference>
<dbReference type="GO" id="GO:0016491">
    <property type="term" value="F:oxidoreductase activity"/>
    <property type="evidence" value="ECO:0007669"/>
    <property type="project" value="UniProtKB-KW"/>
</dbReference>
<organism evidence="2">
    <name type="scientific">marine sediment metagenome</name>
    <dbReference type="NCBI Taxonomy" id="412755"/>
    <lineage>
        <taxon>unclassified sequences</taxon>
        <taxon>metagenomes</taxon>
        <taxon>ecological metagenomes</taxon>
    </lineage>
</organism>
<proteinExistence type="predicted"/>
<sequence length="89" mass="10185">PGWKIPENMAPKVSTLAVETNIFPLYEIIDGLQYQITYHSKGLPVEEYLSVQGRYAHLTPDQIKSIQSETDRAWQDLKEKASKYTSIES</sequence>